<organism evidence="1 2">
    <name type="scientific">Engelhardtia mirabilis</name>
    <dbReference type="NCBI Taxonomy" id="2528011"/>
    <lineage>
        <taxon>Bacteria</taxon>
        <taxon>Pseudomonadati</taxon>
        <taxon>Planctomycetota</taxon>
        <taxon>Planctomycetia</taxon>
        <taxon>Planctomycetia incertae sedis</taxon>
        <taxon>Engelhardtia</taxon>
    </lineage>
</organism>
<dbReference type="SUPFAM" id="SSF48208">
    <property type="entry name" value="Six-hairpin glycosidases"/>
    <property type="match status" value="1"/>
</dbReference>
<keyword evidence="2" id="KW-1185">Reference proteome</keyword>
<gene>
    <name evidence="1" type="ORF">Pla133_19340</name>
</gene>
<sequence>MPTTFWMLLALATTLPQGPPTPQPGGPTAQVSVLCNGAFDETAPGGDQRLPWWRVIAGTPRIETDVAGSALVTAAGEIVQQPLPAMAGGELVIRGRLHGVGTLTLIDGLGGSASETWDGPGDEGFEFEVRASDLASGLMRAVEPRFVLQLAGGDPLVPGGQARWSELSARATFPCPTEDDLRSEILGLLEWSFDEHLSRSLDDLGPRPTAFVAREFDVDTGEPVGAPMGRVTFHPLYGQLLRAWAVEPRAEWGAALERFVRDFLELGLHPETGLPRYWDPVADVPLDDAGMEIRVHMDFLLDVAEHGPEDLRADCLAAATRIGEHVLRAGVLPDGSVAARYVPGDGRPTGGTVAIRRLDVPSVLARLGGILGDERYRDVAREAVLELSYDHYWPGTWDRIDPGFDDNYGHYGERALVMWEAWPDEPAFRQLALSGLDHYAPLWRDALRFGGNIAADQVRCWRIAAGIAELEPDRAELVRGLLAAAADVHLTGQQTNGGPWIDVTVVNFDPQRLPVGDTAGVPQNLLEGLGLVYSDELGRRTEADRAAFTGVVRQTLASFGGPHGLIGTTRRAAAETGNPARGSLRLHPGLLAMLEQLD</sequence>
<dbReference type="KEGG" id="pbap:Pla133_19340"/>
<dbReference type="RefSeq" id="WP_145064660.1">
    <property type="nucleotide sequence ID" value="NZ_CP036287.1"/>
</dbReference>
<protein>
    <submittedName>
        <fullName evidence="1">Uncharacterized protein</fullName>
    </submittedName>
</protein>
<dbReference type="GO" id="GO:0005975">
    <property type="term" value="P:carbohydrate metabolic process"/>
    <property type="evidence" value="ECO:0007669"/>
    <property type="project" value="InterPro"/>
</dbReference>
<dbReference type="AlphaFoldDB" id="A0A518BIQ1"/>
<evidence type="ECO:0000313" key="2">
    <source>
        <dbReference type="Proteomes" id="UP000316921"/>
    </source>
</evidence>
<dbReference type="EMBL" id="CP036287">
    <property type="protein sequence ID" value="QDU66858.1"/>
    <property type="molecule type" value="Genomic_DNA"/>
</dbReference>
<accession>A0A518BIQ1</accession>
<proteinExistence type="predicted"/>
<reference evidence="1 2" key="1">
    <citation type="submission" date="2019-02" db="EMBL/GenBank/DDBJ databases">
        <title>Deep-cultivation of Planctomycetes and their phenomic and genomic characterization uncovers novel biology.</title>
        <authorList>
            <person name="Wiegand S."/>
            <person name="Jogler M."/>
            <person name="Boedeker C."/>
            <person name="Pinto D."/>
            <person name="Vollmers J."/>
            <person name="Rivas-Marin E."/>
            <person name="Kohn T."/>
            <person name="Peeters S.H."/>
            <person name="Heuer A."/>
            <person name="Rast P."/>
            <person name="Oberbeckmann S."/>
            <person name="Bunk B."/>
            <person name="Jeske O."/>
            <person name="Meyerdierks A."/>
            <person name="Storesund J.E."/>
            <person name="Kallscheuer N."/>
            <person name="Luecker S."/>
            <person name="Lage O.M."/>
            <person name="Pohl T."/>
            <person name="Merkel B.J."/>
            <person name="Hornburger P."/>
            <person name="Mueller R.-W."/>
            <person name="Bruemmer F."/>
            <person name="Labrenz M."/>
            <person name="Spormann A.M."/>
            <person name="Op den Camp H."/>
            <person name="Overmann J."/>
            <person name="Amann R."/>
            <person name="Jetten M.S.M."/>
            <person name="Mascher T."/>
            <person name="Medema M.H."/>
            <person name="Devos D.P."/>
            <person name="Kaster A.-K."/>
            <person name="Ovreas L."/>
            <person name="Rohde M."/>
            <person name="Galperin M.Y."/>
            <person name="Jogler C."/>
        </authorList>
    </citation>
    <scope>NUCLEOTIDE SEQUENCE [LARGE SCALE GENOMIC DNA]</scope>
    <source>
        <strain evidence="1 2">Pla133</strain>
    </source>
</reference>
<evidence type="ECO:0000313" key="1">
    <source>
        <dbReference type="EMBL" id="QDU66858.1"/>
    </source>
</evidence>
<name>A0A518BIQ1_9BACT</name>
<dbReference type="InterPro" id="IPR008928">
    <property type="entry name" value="6-hairpin_glycosidase_sf"/>
</dbReference>
<dbReference type="Proteomes" id="UP000316921">
    <property type="component" value="Chromosome"/>
</dbReference>